<dbReference type="Gene3D" id="1.10.510.10">
    <property type="entry name" value="Transferase(Phosphotransferase) domain 1"/>
    <property type="match status" value="1"/>
</dbReference>
<keyword evidence="6" id="KW-0053">Apoptosis</keyword>
<dbReference type="FunFam" id="3.30.200.20:FF:000110">
    <property type="entry name" value="Death-associated kinase 3, isoform CRA_a"/>
    <property type="match status" value="1"/>
</dbReference>
<dbReference type="GO" id="GO:0043065">
    <property type="term" value="P:positive regulation of apoptotic process"/>
    <property type="evidence" value="ECO:0007669"/>
    <property type="project" value="TreeGrafter"/>
</dbReference>
<keyword evidence="4" id="KW-0597">Phosphoprotein</keyword>
<evidence type="ECO:0000256" key="9">
    <source>
        <dbReference type="ARBA" id="ARBA00022840"/>
    </source>
</evidence>
<evidence type="ECO:0000256" key="6">
    <source>
        <dbReference type="ARBA" id="ARBA00022703"/>
    </source>
</evidence>
<dbReference type="AlphaFoldDB" id="A0A7K6K4M7"/>
<evidence type="ECO:0000259" key="13">
    <source>
        <dbReference type="PROSITE" id="PS50011"/>
    </source>
</evidence>
<gene>
    <name evidence="14" type="primary">Dapk3_0</name>
    <name evidence="14" type="ORF">OREARF_R00061</name>
</gene>
<dbReference type="EMBL" id="VZRR01006484">
    <property type="protein sequence ID" value="NWW06982.1"/>
    <property type="molecule type" value="Genomic_DNA"/>
</dbReference>
<evidence type="ECO:0000256" key="2">
    <source>
        <dbReference type="ARBA" id="ARBA00012513"/>
    </source>
</evidence>
<keyword evidence="9" id="KW-0067">ATP-binding</keyword>
<name>A0A7K6K4M7_9PASE</name>
<comment type="catalytic activity">
    <reaction evidence="11">
        <text>L-seryl-[protein] + ATP = O-phospho-L-seryl-[protein] + ADP + H(+)</text>
        <dbReference type="Rhea" id="RHEA:17989"/>
        <dbReference type="Rhea" id="RHEA-COMP:9863"/>
        <dbReference type="Rhea" id="RHEA-COMP:11604"/>
        <dbReference type="ChEBI" id="CHEBI:15378"/>
        <dbReference type="ChEBI" id="CHEBI:29999"/>
        <dbReference type="ChEBI" id="CHEBI:30616"/>
        <dbReference type="ChEBI" id="CHEBI:83421"/>
        <dbReference type="ChEBI" id="CHEBI:456216"/>
        <dbReference type="EC" id="2.7.11.1"/>
    </reaction>
</comment>
<comment type="similarity">
    <text evidence="12">Belongs to the protein kinase superfamily. CAMK Ser/Thr protein kinase family. DAP kinase subfamily.</text>
</comment>
<keyword evidence="15" id="KW-1185">Reference proteome</keyword>
<keyword evidence="8 14" id="KW-0418">Kinase</keyword>
<accession>A0A7K6K4M7</accession>
<dbReference type="SUPFAM" id="SSF56112">
    <property type="entry name" value="Protein kinase-like (PK-like)"/>
    <property type="match status" value="1"/>
</dbReference>
<dbReference type="GO" id="GO:0004674">
    <property type="term" value="F:protein serine/threonine kinase activity"/>
    <property type="evidence" value="ECO:0007669"/>
    <property type="project" value="UniProtKB-KW"/>
</dbReference>
<reference evidence="14 15" key="1">
    <citation type="submission" date="2019-09" db="EMBL/GenBank/DDBJ databases">
        <title>Bird 10,000 Genomes (B10K) Project - Family phase.</title>
        <authorList>
            <person name="Zhang G."/>
        </authorList>
    </citation>
    <scope>NUCLEOTIDE SEQUENCE [LARGE SCALE GENOMIC DNA]</scope>
    <source>
        <strain evidence="14">B10K-DU-029-42</strain>
        <tissue evidence="14">Muscle</tissue>
    </source>
</reference>
<dbReference type="EC" id="2.7.11.1" evidence="2"/>
<proteinExistence type="inferred from homology"/>
<dbReference type="GO" id="GO:0005737">
    <property type="term" value="C:cytoplasm"/>
    <property type="evidence" value="ECO:0007669"/>
    <property type="project" value="TreeGrafter"/>
</dbReference>
<dbReference type="GO" id="GO:0005524">
    <property type="term" value="F:ATP binding"/>
    <property type="evidence" value="ECO:0007669"/>
    <property type="project" value="UniProtKB-KW"/>
</dbReference>
<dbReference type="GO" id="GO:0035556">
    <property type="term" value="P:intracellular signal transduction"/>
    <property type="evidence" value="ECO:0007669"/>
    <property type="project" value="TreeGrafter"/>
</dbReference>
<protein>
    <recommendedName>
        <fullName evidence="2">non-specific serine/threonine protein kinase</fullName>
        <ecNumber evidence="2">2.7.11.1</ecNumber>
    </recommendedName>
</protein>
<evidence type="ECO:0000313" key="14">
    <source>
        <dbReference type="EMBL" id="NWW06982.1"/>
    </source>
</evidence>
<organism evidence="14 15">
    <name type="scientific">Oreocharis arfaki</name>
    <name type="common">tit berrypecker</name>
    <dbReference type="NCBI Taxonomy" id="979223"/>
    <lineage>
        <taxon>Eukaryota</taxon>
        <taxon>Metazoa</taxon>
        <taxon>Chordata</taxon>
        <taxon>Craniata</taxon>
        <taxon>Vertebrata</taxon>
        <taxon>Euteleostomi</taxon>
        <taxon>Archelosauria</taxon>
        <taxon>Archosauria</taxon>
        <taxon>Dinosauria</taxon>
        <taxon>Saurischia</taxon>
        <taxon>Theropoda</taxon>
        <taxon>Coelurosauria</taxon>
        <taxon>Aves</taxon>
        <taxon>Neognathae</taxon>
        <taxon>Neoaves</taxon>
        <taxon>Telluraves</taxon>
        <taxon>Australaves</taxon>
        <taxon>Passeriformes</taxon>
        <taxon>Passeroidea</taxon>
        <taxon>Paramythiidae</taxon>
        <taxon>Oreocharis</taxon>
    </lineage>
</organism>
<evidence type="ECO:0000256" key="10">
    <source>
        <dbReference type="ARBA" id="ARBA00047899"/>
    </source>
</evidence>
<comment type="caution">
    <text evidence="14">The sequence shown here is derived from an EMBL/GenBank/DDBJ whole genome shotgun (WGS) entry which is preliminary data.</text>
</comment>
<evidence type="ECO:0000256" key="4">
    <source>
        <dbReference type="ARBA" id="ARBA00022553"/>
    </source>
</evidence>
<dbReference type="GO" id="GO:0006915">
    <property type="term" value="P:apoptotic process"/>
    <property type="evidence" value="ECO:0007669"/>
    <property type="project" value="UniProtKB-KW"/>
</dbReference>
<sequence>SGQFAIVKKCREKSTGVEYAAKFIKKRQSRASRRGVSREEIEREVSILQQILHANIVKLHDIYENKTDVVLILELVSGGELFDFLAQKESLSEEEATRFIKQILDGVNYLHSKKIAHFDLKPENIMLLDKNIPIPHIKLIDFGLAHKIEDGVEFKNIFGTPEFVAPEIVNYEPLGLAADMCLLSGLSRLSGASPFLGETKQETLANITAVNYDFDEEFFSNTSDLAKDFIQKLLVKDTRKRLTIQEALSHPWITLKDETKVQENKKVENTQLKTKRLREYTMKCHSSMPPNNTYINFERFARVVEDISRVEKGFSTLAASHDSLQEDMDALLSIYNEKEAWYKEESESVRHKLSQLKYEYRKTESLKRHLHDDIKAVGSSLAGVSGKYAELQSQYESLRQELSEELKWIQDLMSSFQLENEACVNGNFDSVFNKDINESLMEMLNRSRCEEFLAGLNLDVAESHQ</sequence>
<feature type="non-terminal residue" evidence="14">
    <location>
        <position position="1"/>
    </location>
</feature>
<dbReference type="Gene3D" id="3.30.200.20">
    <property type="entry name" value="Phosphorylase Kinase, domain 1"/>
    <property type="match status" value="1"/>
</dbReference>
<keyword evidence="3" id="KW-0723">Serine/threonine-protein kinase</keyword>
<evidence type="ECO:0000256" key="5">
    <source>
        <dbReference type="ARBA" id="ARBA00022679"/>
    </source>
</evidence>
<dbReference type="InterPro" id="IPR008271">
    <property type="entry name" value="Ser/Thr_kinase_AS"/>
</dbReference>
<dbReference type="Proteomes" id="UP000542358">
    <property type="component" value="Unassembled WGS sequence"/>
</dbReference>
<feature type="non-terminal residue" evidence="14">
    <location>
        <position position="465"/>
    </location>
</feature>
<evidence type="ECO:0000313" key="15">
    <source>
        <dbReference type="Proteomes" id="UP000542358"/>
    </source>
</evidence>
<dbReference type="Pfam" id="PF00069">
    <property type="entry name" value="Pkinase"/>
    <property type="match status" value="1"/>
</dbReference>
<evidence type="ECO:0000256" key="11">
    <source>
        <dbReference type="ARBA" id="ARBA00048679"/>
    </source>
</evidence>
<dbReference type="PROSITE" id="PS50011">
    <property type="entry name" value="PROTEIN_KINASE_DOM"/>
    <property type="match status" value="1"/>
</dbReference>
<dbReference type="PANTHER" id="PTHR24342:SF15">
    <property type="entry name" value="DEATH-ASSOCIATED PROTEIN KINASE 2"/>
    <property type="match status" value="1"/>
</dbReference>
<dbReference type="InterPro" id="IPR011009">
    <property type="entry name" value="Kinase-like_dom_sf"/>
</dbReference>
<comment type="cofactor">
    <cofactor evidence="1">
        <name>Mg(2+)</name>
        <dbReference type="ChEBI" id="CHEBI:18420"/>
    </cofactor>
</comment>
<evidence type="ECO:0000256" key="12">
    <source>
        <dbReference type="ARBA" id="ARBA00060827"/>
    </source>
</evidence>
<evidence type="ECO:0000256" key="3">
    <source>
        <dbReference type="ARBA" id="ARBA00022527"/>
    </source>
</evidence>
<dbReference type="PANTHER" id="PTHR24342">
    <property type="entry name" value="SERINE/THREONINE-PROTEIN KINASE 17"/>
    <property type="match status" value="1"/>
</dbReference>
<evidence type="ECO:0000256" key="8">
    <source>
        <dbReference type="ARBA" id="ARBA00022777"/>
    </source>
</evidence>
<evidence type="ECO:0000256" key="1">
    <source>
        <dbReference type="ARBA" id="ARBA00001946"/>
    </source>
</evidence>
<dbReference type="PROSITE" id="PS00108">
    <property type="entry name" value="PROTEIN_KINASE_ST"/>
    <property type="match status" value="1"/>
</dbReference>
<dbReference type="SMART" id="SM00220">
    <property type="entry name" value="S_TKc"/>
    <property type="match status" value="1"/>
</dbReference>
<keyword evidence="7" id="KW-0547">Nucleotide-binding</keyword>
<dbReference type="InterPro" id="IPR000719">
    <property type="entry name" value="Prot_kinase_dom"/>
</dbReference>
<feature type="domain" description="Protein kinase" evidence="13">
    <location>
        <begin position="1"/>
        <end position="253"/>
    </location>
</feature>
<comment type="catalytic activity">
    <reaction evidence="10">
        <text>L-threonyl-[protein] + ATP = O-phospho-L-threonyl-[protein] + ADP + H(+)</text>
        <dbReference type="Rhea" id="RHEA:46608"/>
        <dbReference type="Rhea" id="RHEA-COMP:11060"/>
        <dbReference type="Rhea" id="RHEA-COMP:11605"/>
        <dbReference type="ChEBI" id="CHEBI:15378"/>
        <dbReference type="ChEBI" id="CHEBI:30013"/>
        <dbReference type="ChEBI" id="CHEBI:30616"/>
        <dbReference type="ChEBI" id="CHEBI:61977"/>
        <dbReference type="ChEBI" id="CHEBI:456216"/>
        <dbReference type="EC" id="2.7.11.1"/>
    </reaction>
</comment>
<evidence type="ECO:0000256" key="7">
    <source>
        <dbReference type="ARBA" id="ARBA00022741"/>
    </source>
</evidence>
<dbReference type="GO" id="GO:0005634">
    <property type="term" value="C:nucleus"/>
    <property type="evidence" value="ECO:0007669"/>
    <property type="project" value="TreeGrafter"/>
</dbReference>
<dbReference type="FunFam" id="1.10.510.10:FF:000250">
    <property type="entry name" value="Death-associated protein kinase 3"/>
    <property type="match status" value="1"/>
</dbReference>
<keyword evidence="5" id="KW-0808">Transferase</keyword>